<dbReference type="CDD" id="cd02662">
    <property type="entry name" value="Peptidase_C19F"/>
    <property type="match status" value="1"/>
</dbReference>
<comment type="caution">
    <text evidence="10">The sequence shown here is derived from an EMBL/GenBank/DDBJ whole genome shotgun (WGS) entry which is preliminary data.</text>
</comment>
<evidence type="ECO:0000256" key="3">
    <source>
        <dbReference type="ARBA" id="ARBA00022670"/>
    </source>
</evidence>
<evidence type="ECO:0000313" key="11">
    <source>
        <dbReference type="Proteomes" id="UP001054837"/>
    </source>
</evidence>
<evidence type="ECO:0000256" key="2">
    <source>
        <dbReference type="ARBA" id="ARBA00009085"/>
    </source>
</evidence>
<dbReference type="PANTHER" id="PTHR24006:SF888">
    <property type="entry name" value="UBIQUITIN CARBOXYL-TERMINAL HYDROLASE 30"/>
    <property type="match status" value="1"/>
</dbReference>
<feature type="domain" description="USP" evidence="9">
    <location>
        <begin position="91"/>
        <end position="498"/>
    </location>
</feature>
<evidence type="ECO:0000256" key="7">
    <source>
        <dbReference type="RuleBase" id="RU366025"/>
    </source>
</evidence>
<keyword evidence="5 7" id="KW-0378">Hydrolase</keyword>
<comment type="similarity">
    <text evidence="2 7">Belongs to the peptidase C19 family.</text>
</comment>
<comment type="catalytic activity">
    <reaction evidence="1 7">
        <text>Thiol-dependent hydrolysis of ester, thioester, amide, peptide and isopeptide bonds formed by the C-terminal Gly of ubiquitin (a 76-residue protein attached to proteins as an intracellular targeting signal).</text>
        <dbReference type="EC" id="3.4.19.12"/>
    </reaction>
</comment>
<feature type="transmembrane region" description="Helical" evidence="8">
    <location>
        <begin position="55"/>
        <end position="76"/>
    </location>
</feature>
<name>A0AAV4WYI0_9ARAC</name>
<evidence type="ECO:0000256" key="5">
    <source>
        <dbReference type="ARBA" id="ARBA00022801"/>
    </source>
</evidence>
<dbReference type="PANTHER" id="PTHR24006">
    <property type="entry name" value="UBIQUITIN CARBOXYL-TERMINAL HYDROLASE"/>
    <property type="match status" value="1"/>
</dbReference>
<evidence type="ECO:0000256" key="4">
    <source>
        <dbReference type="ARBA" id="ARBA00022786"/>
    </source>
</evidence>
<dbReference type="Proteomes" id="UP001054837">
    <property type="component" value="Unassembled WGS sequence"/>
</dbReference>
<keyword evidence="8" id="KW-0472">Membrane</keyword>
<feature type="transmembrane region" description="Helical" evidence="8">
    <location>
        <begin position="12"/>
        <end position="35"/>
    </location>
</feature>
<dbReference type="GO" id="GO:0005634">
    <property type="term" value="C:nucleus"/>
    <property type="evidence" value="ECO:0007669"/>
    <property type="project" value="TreeGrafter"/>
</dbReference>
<keyword evidence="8" id="KW-1133">Transmembrane helix</keyword>
<reference evidence="10 11" key="1">
    <citation type="submission" date="2021-06" db="EMBL/GenBank/DDBJ databases">
        <title>Caerostris darwini draft genome.</title>
        <authorList>
            <person name="Kono N."/>
            <person name="Arakawa K."/>
        </authorList>
    </citation>
    <scope>NUCLEOTIDE SEQUENCE [LARGE SCALE GENOMIC DNA]</scope>
</reference>
<dbReference type="EMBL" id="BPLQ01015428">
    <property type="protein sequence ID" value="GIY87967.1"/>
    <property type="molecule type" value="Genomic_DNA"/>
</dbReference>
<evidence type="ECO:0000256" key="1">
    <source>
        <dbReference type="ARBA" id="ARBA00000707"/>
    </source>
</evidence>
<dbReference type="Pfam" id="PF00443">
    <property type="entry name" value="UCH"/>
    <property type="match status" value="1"/>
</dbReference>
<organism evidence="10 11">
    <name type="scientific">Caerostris darwini</name>
    <dbReference type="NCBI Taxonomy" id="1538125"/>
    <lineage>
        <taxon>Eukaryota</taxon>
        <taxon>Metazoa</taxon>
        <taxon>Ecdysozoa</taxon>
        <taxon>Arthropoda</taxon>
        <taxon>Chelicerata</taxon>
        <taxon>Arachnida</taxon>
        <taxon>Araneae</taxon>
        <taxon>Araneomorphae</taxon>
        <taxon>Entelegynae</taxon>
        <taxon>Araneoidea</taxon>
        <taxon>Araneidae</taxon>
        <taxon>Caerostris</taxon>
    </lineage>
</organism>
<evidence type="ECO:0000313" key="10">
    <source>
        <dbReference type="EMBL" id="GIY87967.1"/>
    </source>
</evidence>
<sequence>MKGQSNLLVYGVYIRFNIGSLVLTHLQTSLVLSSITPKAQRPNHQATLIPCTRSMTYWLYISAAAALAIAGSYILWGPSNRPKQRKKNAIPGLQNLGNSCFLNAIMQALASCASCYSWMYRAVEYADEQHSENSLLVKSILTVLTTLNGSEDSCSGAEVIKALRSHRWIISHEEHDAHELFHVLTSTVEEELLALNPVTSLLDTKKLEKECINPVIEKKKTMVPPSNTLPLKLAFPMRGLLVNELKCNSCNYKHPARYESFDSITLTIPTPNPGNLTLHDLLLKFISCELIQDVVCETCPKEESASENTDQIIKTIFSQQVSFGKLPECLCIHIQRTVWLKNGLSMKCHDKISFPEVLIMDYYVHNHSQKDRQLGASYSRLRLTGGNSKNSQNITNSLSSSETHAKPIADFSDTLLNVLPLSLPPNKDIMCSFKYMYLLKAVVVHLGGVSSGHFITYRRVGTNKQNEKWFYTSDLEVKEVPFSEVSAAGAYMLFYEKMR</sequence>
<dbReference type="InterPro" id="IPR018200">
    <property type="entry name" value="USP_CS"/>
</dbReference>
<gene>
    <name evidence="10" type="primary">usp30</name>
    <name evidence="10" type="ORF">CDAR_596062</name>
</gene>
<dbReference type="InterPro" id="IPR001394">
    <property type="entry name" value="Peptidase_C19_UCH"/>
</dbReference>
<evidence type="ECO:0000256" key="8">
    <source>
        <dbReference type="SAM" id="Phobius"/>
    </source>
</evidence>
<evidence type="ECO:0000256" key="6">
    <source>
        <dbReference type="ARBA" id="ARBA00022807"/>
    </source>
</evidence>
<dbReference type="AlphaFoldDB" id="A0AAV4WYI0"/>
<keyword evidence="6 7" id="KW-0788">Thiol protease</keyword>
<dbReference type="PROSITE" id="PS50235">
    <property type="entry name" value="USP_3"/>
    <property type="match status" value="1"/>
</dbReference>
<proteinExistence type="inferred from homology"/>
<dbReference type="GO" id="GO:0016579">
    <property type="term" value="P:protein deubiquitination"/>
    <property type="evidence" value="ECO:0007669"/>
    <property type="project" value="InterPro"/>
</dbReference>
<dbReference type="GO" id="GO:0006508">
    <property type="term" value="P:proteolysis"/>
    <property type="evidence" value="ECO:0007669"/>
    <property type="project" value="UniProtKB-KW"/>
</dbReference>
<protein>
    <recommendedName>
        <fullName evidence="7">Ubiquitin carboxyl-terminal hydrolase</fullName>
        <ecNumber evidence="7">3.4.19.12</ecNumber>
    </recommendedName>
</protein>
<dbReference type="SUPFAM" id="SSF54001">
    <property type="entry name" value="Cysteine proteinases"/>
    <property type="match status" value="1"/>
</dbReference>
<dbReference type="Gene3D" id="3.90.70.10">
    <property type="entry name" value="Cysteine proteinases"/>
    <property type="match status" value="1"/>
</dbReference>
<evidence type="ECO:0000259" key="9">
    <source>
        <dbReference type="PROSITE" id="PS50235"/>
    </source>
</evidence>
<dbReference type="PROSITE" id="PS00972">
    <property type="entry name" value="USP_1"/>
    <property type="match status" value="1"/>
</dbReference>
<keyword evidence="8" id="KW-0812">Transmembrane</keyword>
<dbReference type="InterPro" id="IPR028889">
    <property type="entry name" value="USP"/>
</dbReference>
<accession>A0AAV4WYI0</accession>
<dbReference type="EC" id="3.4.19.12" evidence="7"/>
<keyword evidence="3 7" id="KW-0645">Protease</keyword>
<keyword evidence="4 7" id="KW-0833">Ubl conjugation pathway</keyword>
<dbReference type="GO" id="GO:0004843">
    <property type="term" value="F:cysteine-type deubiquitinase activity"/>
    <property type="evidence" value="ECO:0007669"/>
    <property type="project" value="UniProtKB-UniRule"/>
</dbReference>
<dbReference type="PROSITE" id="PS00973">
    <property type="entry name" value="USP_2"/>
    <property type="match status" value="1"/>
</dbReference>
<dbReference type="InterPro" id="IPR038765">
    <property type="entry name" value="Papain-like_cys_pep_sf"/>
</dbReference>
<dbReference type="GO" id="GO:0005829">
    <property type="term" value="C:cytosol"/>
    <property type="evidence" value="ECO:0007669"/>
    <property type="project" value="TreeGrafter"/>
</dbReference>
<dbReference type="InterPro" id="IPR050164">
    <property type="entry name" value="Peptidase_C19"/>
</dbReference>
<keyword evidence="11" id="KW-1185">Reference proteome</keyword>